<dbReference type="PANTHER" id="PTHR43078">
    <property type="entry name" value="UDP-GLUCURONIC ACID DECARBOXYLASE-RELATED"/>
    <property type="match status" value="1"/>
</dbReference>
<protein>
    <recommendedName>
        <fullName evidence="5">NAD-dependent epimerase/dehydratase domain-containing protein</fullName>
    </recommendedName>
</protein>
<evidence type="ECO:0000256" key="2">
    <source>
        <dbReference type="ARBA" id="ARBA00022793"/>
    </source>
</evidence>
<evidence type="ECO:0000259" key="5">
    <source>
        <dbReference type="Pfam" id="PF01370"/>
    </source>
</evidence>
<comment type="caution">
    <text evidence="6">The sequence shown here is derived from an EMBL/GenBank/DDBJ whole genome shotgun (WGS) entry which is preliminary data.</text>
</comment>
<dbReference type="EMBL" id="ADLK01000001">
    <property type="protein sequence ID" value="KMW24244.1"/>
    <property type="molecule type" value="Genomic_DNA"/>
</dbReference>
<dbReference type="GO" id="GO:0005737">
    <property type="term" value="C:cytoplasm"/>
    <property type="evidence" value="ECO:0007669"/>
    <property type="project" value="TreeGrafter"/>
</dbReference>
<evidence type="ECO:0000256" key="1">
    <source>
        <dbReference type="ARBA" id="ARBA00001911"/>
    </source>
</evidence>
<evidence type="ECO:0000256" key="3">
    <source>
        <dbReference type="ARBA" id="ARBA00023027"/>
    </source>
</evidence>
<feature type="domain" description="NAD-dependent epimerase/dehydratase" evidence="5">
    <location>
        <begin position="29"/>
        <end position="273"/>
    </location>
</feature>
<organism evidence="6 7">
    <name type="scientific">[Clostridium] citroniae WAL-19142</name>
    <dbReference type="NCBI Taxonomy" id="742734"/>
    <lineage>
        <taxon>Bacteria</taxon>
        <taxon>Bacillati</taxon>
        <taxon>Bacillota</taxon>
        <taxon>Clostridia</taxon>
        <taxon>Lachnospirales</taxon>
        <taxon>Lachnospiraceae</taxon>
        <taxon>Enterocloster</taxon>
    </lineage>
</organism>
<dbReference type="GO" id="GO:0070403">
    <property type="term" value="F:NAD+ binding"/>
    <property type="evidence" value="ECO:0007669"/>
    <property type="project" value="InterPro"/>
</dbReference>
<proteinExistence type="predicted"/>
<dbReference type="PATRIC" id="fig|742734.4.peg.111"/>
<dbReference type="Gene3D" id="3.40.50.720">
    <property type="entry name" value="NAD(P)-binding Rossmann-like Domain"/>
    <property type="match status" value="1"/>
</dbReference>
<dbReference type="PANTHER" id="PTHR43078:SF6">
    <property type="entry name" value="UDP-GLUCURONIC ACID DECARBOXYLASE 1"/>
    <property type="match status" value="1"/>
</dbReference>
<sequence>MTIFDHPLYKQDLQQISNYIPDISTVKSVLVTGATGLIGSLVVDAFLYKNHGTKIPYKIYGLGRSLDRLKRRFKYASSDKNIYLFEHDITKPLDCPVDFDYIIHAASNADPKSYASFPAETITTNIIGTYNILEYARKHNSVKIIFTSTMEVYGTMPSGTIIKESDYGQTDFNQIRSGYPESKRVSELLFRSYSLEHNIFSIIARLGYIYGPSMTQYDSKAAAQFINNAVDGMDIILKSPGIQRRSYCYSADAVSGILSLLFKGQMGEAYNVANNASTITIVELAESVAKIAGTQVVYSNPEAIEKQGYSKQNDAVLDEGKLRSIGWMPQYTIKEGMDRTIKILKDINNIE</sequence>
<evidence type="ECO:0000313" key="6">
    <source>
        <dbReference type="EMBL" id="KMW24244.1"/>
    </source>
</evidence>
<evidence type="ECO:0000313" key="7">
    <source>
        <dbReference type="Proteomes" id="UP000037392"/>
    </source>
</evidence>
<evidence type="ECO:0000256" key="4">
    <source>
        <dbReference type="ARBA" id="ARBA00023239"/>
    </source>
</evidence>
<keyword evidence="2" id="KW-0210">Decarboxylase</keyword>
<accession>A0A0J9CHW7</accession>
<gene>
    <name evidence="6" type="ORF">HMPREF9470_00106</name>
</gene>
<name>A0A0J9CHW7_9FIRM</name>
<reference evidence="6 7" key="1">
    <citation type="submission" date="2011-04" db="EMBL/GenBank/DDBJ databases">
        <title>The Genome Sequence of Clostridium citroniae WAL-19142.</title>
        <authorList>
            <consortium name="The Broad Institute Genome Sequencing Platform"/>
            <person name="Earl A."/>
            <person name="Ward D."/>
            <person name="Feldgarden M."/>
            <person name="Gevers D."/>
            <person name="Warren Y.A."/>
            <person name="Tyrrell K.L."/>
            <person name="Citron D.M."/>
            <person name="Goldstein E.J."/>
            <person name="Daigneault M."/>
            <person name="Allen-Vercoe E."/>
            <person name="Young S.K."/>
            <person name="Zeng Q."/>
            <person name="Gargeya S."/>
            <person name="Fitzgerald M."/>
            <person name="Haas B."/>
            <person name="Abouelleil A."/>
            <person name="Alvarado L."/>
            <person name="Arachchi H.M."/>
            <person name="Berlin A."/>
            <person name="Brown A."/>
            <person name="Chapman S.B."/>
            <person name="Chen Z."/>
            <person name="Dunbar C."/>
            <person name="Freedman E."/>
            <person name="Gearin G."/>
            <person name="Gellesch M."/>
            <person name="Goldberg J."/>
            <person name="Griggs A."/>
            <person name="Gujja S."/>
            <person name="Heilman E.R."/>
            <person name="Heiman D."/>
            <person name="Howarth C."/>
            <person name="Larson L."/>
            <person name="Lui A."/>
            <person name="MacDonald P.J."/>
            <person name="Mehta T."/>
            <person name="Montmayeur A."/>
            <person name="Murphy C."/>
            <person name="Neiman D."/>
            <person name="Pearson M."/>
            <person name="Priest M."/>
            <person name="Roberts A."/>
            <person name="Saif S."/>
            <person name="Shea T."/>
            <person name="Shenoy N."/>
            <person name="Sisk P."/>
            <person name="Stolte C."/>
            <person name="Sykes S."/>
            <person name="White J."/>
            <person name="Yandava C."/>
            <person name="Wortman J."/>
            <person name="Nusbaum C."/>
            <person name="Birren B."/>
        </authorList>
    </citation>
    <scope>NUCLEOTIDE SEQUENCE [LARGE SCALE GENOMIC DNA]</scope>
    <source>
        <strain evidence="6 7">WAL-19142</strain>
    </source>
</reference>
<dbReference type="AlphaFoldDB" id="A0A0J9CHW7"/>
<dbReference type="RefSeq" id="WP_048928961.1">
    <property type="nucleotide sequence ID" value="NZ_KQ235875.1"/>
</dbReference>
<dbReference type="InterPro" id="IPR044516">
    <property type="entry name" value="UXS-like"/>
</dbReference>
<keyword evidence="4" id="KW-0456">Lyase</keyword>
<dbReference type="InterPro" id="IPR036291">
    <property type="entry name" value="NAD(P)-bd_dom_sf"/>
</dbReference>
<dbReference type="GO" id="GO:0042732">
    <property type="term" value="P:D-xylose metabolic process"/>
    <property type="evidence" value="ECO:0007669"/>
    <property type="project" value="InterPro"/>
</dbReference>
<dbReference type="InterPro" id="IPR001509">
    <property type="entry name" value="Epimerase_deHydtase"/>
</dbReference>
<dbReference type="Pfam" id="PF01370">
    <property type="entry name" value="Epimerase"/>
    <property type="match status" value="1"/>
</dbReference>
<dbReference type="Proteomes" id="UP000037392">
    <property type="component" value="Unassembled WGS sequence"/>
</dbReference>
<keyword evidence="3" id="KW-0520">NAD</keyword>
<comment type="cofactor">
    <cofactor evidence="1">
        <name>NAD(+)</name>
        <dbReference type="ChEBI" id="CHEBI:57540"/>
    </cofactor>
</comment>
<dbReference type="GO" id="GO:0048040">
    <property type="term" value="F:UDP-glucuronate decarboxylase activity"/>
    <property type="evidence" value="ECO:0007669"/>
    <property type="project" value="TreeGrafter"/>
</dbReference>
<dbReference type="GeneID" id="93163589"/>
<dbReference type="SUPFAM" id="SSF51735">
    <property type="entry name" value="NAD(P)-binding Rossmann-fold domains"/>
    <property type="match status" value="1"/>
</dbReference>